<gene>
    <name evidence="2" type="ORF">ESO86_14620</name>
</gene>
<evidence type="ECO:0000313" key="3">
    <source>
        <dbReference type="Proteomes" id="UP000292881"/>
    </source>
</evidence>
<accession>A0A4Q2JF60</accession>
<dbReference type="AlphaFoldDB" id="A0A4Q2JF60"/>
<reference evidence="2 3" key="1">
    <citation type="submission" date="2019-01" db="EMBL/GenBank/DDBJ databases">
        <authorList>
            <person name="Li J."/>
        </authorList>
    </citation>
    <scope>NUCLEOTIDE SEQUENCE [LARGE SCALE GENOMIC DNA]</scope>
    <source>
        <strain evidence="2 3">CGMCC 4.7180</strain>
    </source>
</reference>
<dbReference type="Pfam" id="PF22504">
    <property type="entry name" value="DUF6993"/>
    <property type="match status" value="1"/>
</dbReference>
<sequence>MIAADASAGGRAFIDALVAAGFDRTAMQVTSDTTTLGEPADSIQFSVRIGDRCLVGQYGPASDGYRSAERPGLGTGGCLIGATVPVGG</sequence>
<feature type="domain" description="DUF6993" evidence="1">
    <location>
        <begin position="2"/>
        <end position="82"/>
    </location>
</feature>
<protein>
    <recommendedName>
        <fullName evidence="1">DUF6993 domain-containing protein</fullName>
    </recommendedName>
</protein>
<evidence type="ECO:0000313" key="2">
    <source>
        <dbReference type="EMBL" id="RXZ44368.1"/>
    </source>
</evidence>
<name>A0A4Q2JF60_9MICO</name>
<dbReference type="EMBL" id="SDPL01000388">
    <property type="protein sequence ID" value="RXZ44368.1"/>
    <property type="molecule type" value="Genomic_DNA"/>
</dbReference>
<proteinExistence type="predicted"/>
<keyword evidence="3" id="KW-1185">Reference proteome</keyword>
<dbReference type="Proteomes" id="UP000292881">
    <property type="component" value="Unassembled WGS sequence"/>
</dbReference>
<dbReference type="InterPro" id="IPR054262">
    <property type="entry name" value="DUF6993"/>
</dbReference>
<organism evidence="2 3">
    <name type="scientific">Agromyces binzhouensis</name>
    <dbReference type="NCBI Taxonomy" id="1817495"/>
    <lineage>
        <taxon>Bacteria</taxon>
        <taxon>Bacillati</taxon>
        <taxon>Actinomycetota</taxon>
        <taxon>Actinomycetes</taxon>
        <taxon>Micrococcales</taxon>
        <taxon>Microbacteriaceae</taxon>
        <taxon>Agromyces</taxon>
    </lineage>
</organism>
<comment type="caution">
    <text evidence="2">The sequence shown here is derived from an EMBL/GenBank/DDBJ whole genome shotgun (WGS) entry which is preliminary data.</text>
</comment>
<dbReference type="OrthoDB" id="5125712at2"/>
<evidence type="ECO:0000259" key="1">
    <source>
        <dbReference type="Pfam" id="PF22504"/>
    </source>
</evidence>